<keyword evidence="2" id="KW-0479">Metal-binding</keyword>
<accession>A0AAV3YBM1</accession>
<dbReference type="PANTHER" id="PTHR16515">
    <property type="entry name" value="PR DOMAIN ZINC FINGER PROTEIN"/>
    <property type="match status" value="1"/>
</dbReference>
<keyword evidence="6" id="KW-0539">Nucleus</keyword>
<evidence type="ECO:0000256" key="2">
    <source>
        <dbReference type="ARBA" id="ARBA00022723"/>
    </source>
</evidence>
<evidence type="ECO:0000256" key="3">
    <source>
        <dbReference type="ARBA" id="ARBA00022737"/>
    </source>
</evidence>
<dbReference type="GO" id="GO:0005634">
    <property type="term" value="C:nucleus"/>
    <property type="evidence" value="ECO:0007669"/>
    <property type="project" value="UniProtKB-SubCell"/>
</dbReference>
<dbReference type="SUPFAM" id="SSF57667">
    <property type="entry name" value="beta-beta-alpha zinc fingers"/>
    <property type="match status" value="1"/>
</dbReference>
<comment type="caution">
    <text evidence="9">The sequence shown here is derived from an EMBL/GenBank/DDBJ whole genome shotgun (WGS) entry which is preliminary data.</text>
</comment>
<dbReference type="PANTHER" id="PTHR16515:SF49">
    <property type="entry name" value="GASTRULA ZINC FINGER PROTEIN XLCGF49.1-LIKE-RELATED"/>
    <property type="match status" value="1"/>
</dbReference>
<evidence type="ECO:0000256" key="7">
    <source>
        <dbReference type="PROSITE-ProRule" id="PRU00042"/>
    </source>
</evidence>
<evidence type="ECO:0000256" key="6">
    <source>
        <dbReference type="ARBA" id="ARBA00023242"/>
    </source>
</evidence>
<dbReference type="FunFam" id="3.30.160.60:FF:000110">
    <property type="entry name" value="Zinc finger protein-like"/>
    <property type="match status" value="1"/>
</dbReference>
<proteinExistence type="predicted"/>
<dbReference type="EMBL" id="BLXT01000825">
    <property type="protein sequence ID" value="GFN80580.1"/>
    <property type="molecule type" value="Genomic_DNA"/>
</dbReference>
<evidence type="ECO:0000256" key="4">
    <source>
        <dbReference type="ARBA" id="ARBA00022771"/>
    </source>
</evidence>
<evidence type="ECO:0000313" key="10">
    <source>
        <dbReference type="Proteomes" id="UP000735302"/>
    </source>
</evidence>
<dbReference type="PROSITE" id="PS00028">
    <property type="entry name" value="ZINC_FINGER_C2H2_1"/>
    <property type="match status" value="2"/>
</dbReference>
<dbReference type="Gene3D" id="3.30.160.60">
    <property type="entry name" value="Classic Zinc Finger"/>
    <property type="match status" value="2"/>
</dbReference>
<evidence type="ECO:0000313" key="9">
    <source>
        <dbReference type="EMBL" id="GFN80580.1"/>
    </source>
</evidence>
<dbReference type="SMART" id="SM00355">
    <property type="entry name" value="ZnF_C2H2"/>
    <property type="match status" value="3"/>
</dbReference>
<comment type="subcellular location">
    <subcellularLocation>
        <location evidence="1">Nucleus</location>
    </subcellularLocation>
</comment>
<dbReference type="GO" id="GO:0008270">
    <property type="term" value="F:zinc ion binding"/>
    <property type="evidence" value="ECO:0007669"/>
    <property type="project" value="UniProtKB-KW"/>
</dbReference>
<dbReference type="InterPro" id="IPR013087">
    <property type="entry name" value="Znf_C2H2_type"/>
</dbReference>
<keyword evidence="10" id="KW-1185">Reference proteome</keyword>
<feature type="domain" description="C2H2-type" evidence="8">
    <location>
        <begin position="58"/>
        <end position="81"/>
    </location>
</feature>
<gene>
    <name evidence="9" type="ORF">PoB_000708600</name>
</gene>
<feature type="domain" description="C2H2-type" evidence="8">
    <location>
        <begin position="31"/>
        <end position="58"/>
    </location>
</feature>
<organism evidence="9 10">
    <name type="scientific">Plakobranchus ocellatus</name>
    <dbReference type="NCBI Taxonomy" id="259542"/>
    <lineage>
        <taxon>Eukaryota</taxon>
        <taxon>Metazoa</taxon>
        <taxon>Spiralia</taxon>
        <taxon>Lophotrochozoa</taxon>
        <taxon>Mollusca</taxon>
        <taxon>Gastropoda</taxon>
        <taxon>Heterobranchia</taxon>
        <taxon>Euthyneura</taxon>
        <taxon>Panpulmonata</taxon>
        <taxon>Sacoglossa</taxon>
        <taxon>Placobranchoidea</taxon>
        <taxon>Plakobranchidae</taxon>
        <taxon>Plakobranchus</taxon>
    </lineage>
</organism>
<evidence type="ECO:0000259" key="8">
    <source>
        <dbReference type="PROSITE" id="PS50157"/>
    </source>
</evidence>
<dbReference type="Pfam" id="PF13894">
    <property type="entry name" value="zf-C2H2_4"/>
    <property type="match status" value="1"/>
</dbReference>
<protein>
    <submittedName>
        <fullName evidence="9">Zinc finger protein 18</fullName>
    </submittedName>
</protein>
<dbReference type="PROSITE" id="PS50157">
    <property type="entry name" value="ZINC_FINGER_C2H2_2"/>
    <property type="match status" value="2"/>
</dbReference>
<dbReference type="GO" id="GO:0010468">
    <property type="term" value="P:regulation of gene expression"/>
    <property type="evidence" value="ECO:0007669"/>
    <property type="project" value="TreeGrafter"/>
</dbReference>
<dbReference type="AlphaFoldDB" id="A0AAV3YBM1"/>
<keyword evidence="5" id="KW-0862">Zinc</keyword>
<name>A0AAV3YBM1_9GAST</name>
<dbReference type="Pfam" id="PF00096">
    <property type="entry name" value="zf-C2H2"/>
    <property type="match status" value="1"/>
</dbReference>
<keyword evidence="4 7" id="KW-0863">Zinc-finger</keyword>
<keyword evidence="3" id="KW-0677">Repeat</keyword>
<dbReference type="Proteomes" id="UP000735302">
    <property type="component" value="Unassembled WGS sequence"/>
</dbReference>
<dbReference type="InterPro" id="IPR036236">
    <property type="entry name" value="Znf_C2H2_sf"/>
</dbReference>
<dbReference type="InterPro" id="IPR050331">
    <property type="entry name" value="Zinc_finger"/>
</dbReference>
<reference evidence="9 10" key="1">
    <citation type="journal article" date="2021" name="Elife">
        <title>Chloroplast acquisition without the gene transfer in kleptoplastic sea slugs, Plakobranchus ocellatus.</title>
        <authorList>
            <person name="Maeda T."/>
            <person name="Takahashi S."/>
            <person name="Yoshida T."/>
            <person name="Shimamura S."/>
            <person name="Takaki Y."/>
            <person name="Nagai Y."/>
            <person name="Toyoda A."/>
            <person name="Suzuki Y."/>
            <person name="Arimoto A."/>
            <person name="Ishii H."/>
            <person name="Satoh N."/>
            <person name="Nishiyama T."/>
            <person name="Hasebe M."/>
            <person name="Maruyama T."/>
            <person name="Minagawa J."/>
            <person name="Obokata J."/>
            <person name="Shigenobu S."/>
        </authorList>
    </citation>
    <scope>NUCLEOTIDE SEQUENCE [LARGE SCALE GENOMIC DNA]</scope>
</reference>
<evidence type="ECO:0000256" key="1">
    <source>
        <dbReference type="ARBA" id="ARBA00004123"/>
    </source>
</evidence>
<sequence length="113" mass="12741">MNPAGGNTASAAQFELDHNLSVLAVHADKPFACHICGKGFLSHNGFLIHMKSHEGRKFMCSICDFRFFQKVHLKRHLNKVHKMAQCNYCGKLFILGNEYNRHVLHCTADPSNS</sequence>
<evidence type="ECO:0000256" key="5">
    <source>
        <dbReference type="ARBA" id="ARBA00022833"/>
    </source>
</evidence>